<accession>A0A4Z1P917</accession>
<sequence length="330" mass="37348">MKPSQLSLLRSLVHGPQQTVCNSCATRQFRTLQPLRQTPKPPTTKPIQNLPDTVLSPPNTKPSPRNPSSIPRSGFKPSELQPLGRPIGQRIPPHPSDNDAQDHRSWGEKRSDFGNWDRHLRRREELKKAVAQPYFKNWKGLDNAKGKSWIANERVWKKEASLWFPNLRGQTLDKGQDAVGGGVSNTTKVLTGKITVVGVFSRLWARNQCHSFFGAREHQNPEVRRLVEQYAGKAQIVEIDVEDKPVMRWFGYLFGWNLRKTMKKEEWGNYFKLKELPGSIAETIGVVNLSAGTVFLVDRECRIRWAGSGDATPEEKASLVKGLKKLLGDK</sequence>
<dbReference type="Proteomes" id="UP000298493">
    <property type="component" value="Unassembled WGS sequence"/>
</dbReference>
<name>A0A4Z1P917_9PEZI</name>
<dbReference type="STRING" id="86259.A0A4Z1P917"/>
<evidence type="ECO:0000313" key="4">
    <source>
        <dbReference type="Proteomes" id="UP000298493"/>
    </source>
</evidence>
<dbReference type="PROSITE" id="PS51352">
    <property type="entry name" value="THIOREDOXIN_2"/>
    <property type="match status" value="1"/>
</dbReference>
<organism evidence="3 4">
    <name type="scientific">Venturia nashicola</name>
    <dbReference type="NCBI Taxonomy" id="86259"/>
    <lineage>
        <taxon>Eukaryota</taxon>
        <taxon>Fungi</taxon>
        <taxon>Dikarya</taxon>
        <taxon>Ascomycota</taxon>
        <taxon>Pezizomycotina</taxon>
        <taxon>Dothideomycetes</taxon>
        <taxon>Pleosporomycetidae</taxon>
        <taxon>Venturiales</taxon>
        <taxon>Venturiaceae</taxon>
        <taxon>Venturia</taxon>
    </lineage>
</organism>
<dbReference type="EMBL" id="SNSC02000009">
    <property type="protein sequence ID" value="TID21411.1"/>
    <property type="molecule type" value="Genomic_DNA"/>
</dbReference>
<protein>
    <submittedName>
        <fullName evidence="3">F1F0 ATP synthase assembly protein Atp10</fullName>
    </submittedName>
</protein>
<dbReference type="Pfam" id="PF05176">
    <property type="entry name" value="ATP-synt_10"/>
    <property type="match status" value="1"/>
</dbReference>
<reference evidence="3 4" key="1">
    <citation type="submission" date="2019-04" db="EMBL/GenBank/DDBJ databases">
        <title>High contiguity whole genome sequence and gene annotation resource for two Venturia nashicola isolates.</title>
        <authorList>
            <person name="Prokchorchik M."/>
            <person name="Won K."/>
            <person name="Lee Y."/>
            <person name="Choi E.D."/>
            <person name="Segonzac C."/>
            <person name="Sohn K.H."/>
        </authorList>
    </citation>
    <scope>NUCLEOTIDE SEQUENCE [LARGE SCALE GENOMIC DNA]</scope>
    <source>
        <strain evidence="3 4">PRI2</strain>
    </source>
</reference>
<feature type="region of interest" description="Disordered" evidence="1">
    <location>
        <begin position="32"/>
        <end position="113"/>
    </location>
</feature>
<evidence type="ECO:0000259" key="2">
    <source>
        <dbReference type="PROSITE" id="PS51352"/>
    </source>
</evidence>
<dbReference type="PANTHER" id="PTHR28106:SF1">
    <property type="entry name" value="MITOCHONDRIAL ATPASE COMPLEX SUBUNIT ATP10"/>
    <property type="match status" value="1"/>
</dbReference>
<dbReference type="GO" id="GO:0033615">
    <property type="term" value="P:mitochondrial proton-transporting ATP synthase complex assembly"/>
    <property type="evidence" value="ECO:0007669"/>
    <property type="project" value="TreeGrafter"/>
</dbReference>
<dbReference type="PANTHER" id="PTHR28106">
    <property type="entry name" value="MITOCHONDRIAL ATPASE COMPLEX SUBUNIT ATP10"/>
    <property type="match status" value="1"/>
</dbReference>
<dbReference type="InterPro" id="IPR007849">
    <property type="entry name" value="ATP10"/>
</dbReference>
<comment type="caution">
    <text evidence="3">The sequence shown here is derived from an EMBL/GenBank/DDBJ whole genome shotgun (WGS) entry which is preliminary data.</text>
</comment>
<dbReference type="InterPro" id="IPR013766">
    <property type="entry name" value="Thioredoxin_domain"/>
</dbReference>
<keyword evidence="4" id="KW-1185">Reference proteome</keyword>
<dbReference type="AlphaFoldDB" id="A0A4Z1P917"/>
<feature type="domain" description="Thioredoxin" evidence="2">
    <location>
        <begin position="158"/>
        <end position="325"/>
    </location>
</feature>
<dbReference type="Gene3D" id="3.40.30.10">
    <property type="entry name" value="Glutaredoxin"/>
    <property type="match status" value="1"/>
</dbReference>
<proteinExistence type="predicted"/>
<gene>
    <name evidence="3" type="ORF">E6O75_ATG04806</name>
</gene>
<feature type="compositionally biased region" description="Basic and acidic residues" evidence="1">
    <location>
        <begin position="96"/>
        <end position="113"/>
    </location>
</feature>
<evidence type="ECO:0000256" key="1">
    <source>
        <dbReference type="SAM" id="MobiDB-lite"/>
    </source>
</evidence>
<dbReference type="GO" id="GO:0005743">
    <property type="term" value="C:mitochondrial inner membrane"/>
    <property type="evidence" value="ECO:0007669"/>
    <property type="project" value="TreeGrafter"/>
</dbReference>
<evidence type="ECO:0000313" key="3">
    <source>
        <dbReference type="EMBL" id="TID21411.1"/>
    </source>
</evidence>